<reference evidence="1 2" key="1">
    <citation type="submission" date="2010-04" db="EMBL/GenBank/DDBJ databases">
        <authorList>
            <person name="Muzny D."/>
            <person name="Qin X."/>
            <person name="Deng J."/>
            <person name="Jiang H."/>
            <person name="Liu Y."/>
            <person name="Qu J."/>
            <person name="Song X.-Z."/>
            <person name="Zhang L."/>
            <person name="Thornton R."/>
            <person name="Coyle M."/>
            <person name="Francisco L."/>
            <person name="Jackson L."/>
            <person name="Javaid M."/>
            <person name="Korchina V."/>
            <person name="Kovar C."/>
            <person name="Mata R."/>
            <person name="Mathew T."/>
            <person name="Ngo R."/>
            <person name="Nguyen L."/>
            <person name="Nguyen N."/>
            <person name="Okwuonu G."/>
            <person name="Ongeri F."/>
            <person name="Pham C."/>
            <person name="Simmons D."/>
            <person name="Wilczek-Boney K."/>
            <person name="Hale W."/>
            <person name="Jakkamsetti A."/>
            <person name="Pham P."/>
            <person name="Ruth R."/>
            <person name="San Lucas F."/>
            <person name="Warren J."/>
            <person name="Zhang J."/>
            <person name="Zhao Z."/>
            <person name="Zhou C."/>
            <person name="Zhu D."/>
            <person name="Lee S."/>
            <person name="Bess C."/>
            <person name="Blankenburg K."/>
            <person name="Forbes L."/>
            <person name="Fu Q."/>
            <person name="Gubbala S."/>
            <person name="Hirani K."/>
            <person name="Jayaseelan J.C."/>
            <person name="Lara F."/>
            <person name="Munidasa M."/>
            <person name="Palculict T."/>
            <person name="Patil S."/>
            <person name="Pu L.-L."/>
            <person name="Saada N."/>
            <person name="Tang L."/>
            <person name="Weissenberger G."/>
            <person name="Zhu Y."/>
            <person name="Hemphill L."/>
            <person name="Shang Y."/>
            <person name="Youmans B."/>
            <person name="Ayvaz T."/>
            <person name="Ross M."/>
            <person name="Santibanez J."/>
            <person name="Aqrawi P."/>
            <person name="Gross S."/>
            <person name="Joshi V."/>
            <person name="Fowler G."/>
            <person name="Nazareth L."/>
            <person name="Reid J."/>
            <person name="Worley K."/>
            <person name="Petrosino J."/>
            <person name="Highlander S."/>
            <person name="Gibbs R."/>
        </authorList>
    </citation>
    <scope>NUCLEOTIDE SEQUENCE [LARGE SCALE GENOMIC DNA]</scope>
    <source>
        <strain evidence="1 2">ATCC BAA-614</strain>
    </source>
</reference>
<protein>
    <submittedName>
        <fullName evidence="1">Uncharacterized protein</fullName>
    </submittedName>
</protein>
<name>D5P7A8_9MYCO</name>
<proteinExistence type="predicted"/>
<organism evidence="1 2">
    <name type="scientific">Mycobacterium parascrofulaceum ATCC BAA-614</name>
    <dbReference type="NCBI Taxonomy" id="525368"/>
    <lineage>
        <taxon>Bacteria</taxon>
        <taxon>Bacillati</taxon>
        <taxon>Actinomycetota</taxon>
        <taxon>Actinomycetes</taxon>
        <taxon>Mycobacteriales</taxon>
        <taxon>Mycobacteriaceae</taxon>
        <taxon>Mycobacterium</taxon>
        <taxon>Mycobacterium simiae complex</taxon>
    </lineage>
</organism>
<dbReference type="HOGENOM" id="CLU_3281446_0_0_11"/>
<dbReference type="eggNOG" id="COG0204">
    <property type="taxonomic scope" value="Bacteria"/>
</dbReference>
<feature type="non-terminal residue" evidence="1">
    <location>
        <position position="1"/>
    </location>
</feature>
<dbReference type="EMBL" id="ADNV01000195">
    <property type="protein sequence ID" value="EFG78034.1"/>
    <property type="molecule type" value="Genomic_DNA"/>
</dbReference>
<comment type="caution">
    <text evidence="1">The sequence shown here is derived from an EMBL/GenBank/DDBJ whole genome shotgun (WGS) entry which is preliminary data.</text>
</comment>
<sequence length="40" mass="4480">NVAVLPPVPVDDWTLDTLSDRIAGVRQRYLDTLADWPTEA</sequence>
<dbReference type="AlphaFoldDB" id="D5P7A8"/>
<accession>D5P7A8</accession>
<dbReference type="Proteomes" id="UP000003653">
    <property type="component" value="Unassembled WGS sequence"/>
</dbReference>
<evidence type="ECO:0000313" key="2">
    <source>
        <dbReference type="Proteomes" id="UP000003653"/>
    </source>
</evidence>
<gene>
    <name evidence="1" type="ORF">HMPREF0591_2052</name>
</gene>
<evidence type="ECO:0000313" key="1">
    <source>
        <dbReference type="EMBL" id="EFG78034.1"/>
    </source>
</evidence>
<keyword evidence="2" id="KW-1185">Reference proteome</keyword>